<evidence type="ECO:0000256" key="1">
    <source>
        <dbReference type="SAM" id="MobiDB-lite"/>
    </source>
</evidence>
<evidence type="ECO:0000313" key="2">
    <source>
        <dbReference type="EMBL" id="KAK1479648.1"/>
    </source>
</evidence>
<dbReference type="RefSeq" id="XP_060374778.1">
    <property type="nucleotide sequence ID" value="XM_060530640.1"/>
</dbReference>
<proteinExistence type="predicted"/>
<dbReference type="GeneID" id="85414878"/>
<comment type="caution">
    <text evidence="2">The sequence shown here is derived from an EMBL/GenBank/DDBJ whole genome shotgun (WGS) entry which is preliminary data.</text>
</comment>
<protein>
    <submittedName>
        <fullName evidence="2">Uncharacterized protein</fullName>
    </submittedName>
</protein>
<dbReference type="EMBL" id="MLFU01000129">
    <property type="protein sequence ID" value="KAK1479648.1"/>
    <property type="molecule type" value="Genomic_DNA"/>
</dbReference>
<feature type="region of interest" description="Disordered" evidence="1">
    <location>
        <begin position="65"/>
        <end position="93"/>
    </location>
</feature>
<evidence type="ECO:0000313" key="3">
    <source>
        <dbReference type="Proteomes" id="UP001227543"/>
    </source>
</evidence>
<reference evidence="2 3" key="1">
    <citation type="submission" date="2016-10" db="EMBL/GenBank/DDBJ databases">
        <title>The genome sequence of Colletotrichum fioriniae PJ7.</title>
        <authorList>
            <person name="Baroncelli R."/>
        </authorList>
    </citation>
    <scope>NUCLEOTIDE SEQUENCE [LARGE SCALE GENOMIC DNA]</scope>
    <source>
        <strain evidence="2 3">Tom-12</strain>
    </source>
</reference>
<dbReference type="Proteomes" id="UP001227543">
    <property type="component" value="Unassembled WGS sequence"/>
</dbReference>
<accession>A0ABQ9QNM8</accession>
<name>A0ABQ9QNM8_9PEZI</name>
<organism evidence="2 3">
    <name type="scientific">Colletotrichum tamarilloi</name>
    <dbReference type="NCBI Taxonomy" id="1209934"/>
    <lineage>
        <taxon>Eukaryota</taxon>
        <taxon>Fungi</taxon>
        <taxon>Dikarya</taxon>
        <taxon>Ascomycota</taxon>
        <taxon>Pezizomycotina</taxon>
        <taxon>Sordariomycetes</taxon>
        <taxon>Hypocreomycetidae</taxon>
        <taxon>Glomerellales</taxon>
        <taxon>Glomerellaceae</taxon>
        <taxon>Colletotrichum</taxon>
        <taxon>Colletotrichum acutatum species complex</taxon>
    </lineage>
</organism>
<gene>
    <name evidence="2" type="ORF">CTAM01_14641</name>
</gene>
<keyword evidence="3" id="KW-1185">Reference proteome</keyword>
<sequence>MALVLPVQNYAPRRVVMIQMEQERRGEISDLWRGPRELRRCDEERRGRRGDSKFCVVGRGENRRILAGRGPHPDPEMDPLFTRRNRSSQNLRF</sequence>